<keyword evidence="1 3" id="KW-0479">Metal-binding</keyword>
<feature type="domain" description="Fe2OG dioxygenase" evidence="4">
    <location>
        <begin position="72"/>
        <end position="186"/>
    </location>
</feature>
<reference evidence="5 6" key="1">
    <citation type="submission" date="2019-04" db="EMBL/GenBank/DDBJ databases">
        <authorList>
            <consortium name="DOE Joint Genome Institute"/>
            <person name="Mondo S."/>
            <person name="Kjaerbolling I."/>
            <person name="Vesth T."/>
            <person name="Frisvad J.C."/>
            <person name="Nybo J.L."/>
            <person name="Theobald S."/>
            <person name="Kildgaard S."/>
            <person name="Isbrandt T."/>
            <person name="Kuo A."/>
            <person name="Sato A."/>
            <person name="Lyhne E.K."/>
            <person name="Kogle M.E."/>
            <person name="Wiebenga A."/>
            <person name="Kun R.S."/>
            <person name="Lubbers R.J."/>
            <person name="Makela M.R."/>
            <person name="Barry K."/>
            <person name="Chovatia M."/>
            <person name="Clum A."/>
            <person name="Daum C."/>
            <person name="Haridas S."/>
            <person name="He G."/>
            <person name="LaButti K."/>
            <person name="Lipzen A."/>
            <person name="Riley R."/>
            <person name="Salamov A."/>
            <person name="Simmons B.A."/>
            <person name="Magnuson J.K."/>
            <person name="Henrissat B."/>
            <person name="Mortensen U.H."/>
            <person name="Larsen T.O."/>
            <person name="Devries R.P."/>
            <person name="Grigoriev I.V."/>
            <person name="Machida M."/>
            <person name="Baker S.E."/>
            <person name="Andersen M.R."/>
            <person name="Cantor M.N."/>
            <person name="Hua S.X."/>
        </authorList>
    </citation>
    <scope>NUCLEOTIDE SEQUENCE [LARGE SCALE GENOMIC DNA]</scope>
    <source>
        <strain evidence="5 6">CBS 119388</strain>
    </source>
</reference>
<protein>
    <recommendedName>
        <fullName evidence="4">Fe2OG dioxygenase domain-containing protein</fullName>
    </recommendedName>
</protein>
<gene>
    <name evidence="5" type="ORF">BDV37DRAFT_263734</name>
</gene>
<organism evidence="5 6">
    <name type="scientific">Aspergillus pseudonomiae</name>
    <dbReference type="NCBI Taxonomy" id="1506151"/>
    <lineage>
        <taxon>Eukaryota</taxon>
        <taxon>Fungi</taxon>
        <taxon>Dikarya</taxon>
        <taxon>Ascomycota</taxon>
        <taxon>Pezizomycotina</taxon>
        <taxon>Eurotiomycetes</taxon>
        <taxon>Eurotiomycetidae</taxon>
        <taxon>Eurotiales</taxon>
        <taxon>Aspergillaceae</taxon>
        <taxon>Aspergillus</taxon>
        <taxon>Aspergillus subgen. Circumdati</taxon>
    </lineage>
</organism>
<evidence type="ECO:0000259" key="4">
    <source>
        <dbReference type="PROSITE" id="PS51471"/>
    </source>
</evidence>
<evidence type="ECO:0000313" key="5">
    <source>
        <dbReference type="EMBL" id="KAE8398259.1"/>
    </source>
</evidence>
<dbReference type="InterPro" id="IPR044861">
    <property type="entry name" value="IPNS-like_FE2OG_OXY"/>
</dbReference>
<dbReference type="AlphaFoldDB" id="A0A5N7CWC0"/>
<dbReference type="GO" id="GO:0016491">
    <property type="term" value="F:oxidoreductase activity"/>
    <property type="evidence" value="ECO:0007669"/>
    <property type="project" value="UniProtKB-KW"/>
</dbReference>
<evidence type="ECO:0000256" key="2">
    <source>
        <dbReference type="ARBA" id="ARBA00023004"/>
    </source>
</evidence>
<dbReference type="OrthoDB" id="627829at2759"/>
<dbReference type="RefSeq" id="XP_031935578.1">
    <property type="nucleotide sequence ID" value="XM_032083596.1"/>
</dbReference>
<dbReference type="Pfam" id="PF03171">
    <property type="entry name" value="2OG-FeII_Oxy"/>
    <property type="match status" value="1"/>
</dbReference>
<dbReference type="Proteomes" id="UP000325579">
    <property type="component" value="Unassembled WGS sequence"/>
</dbReference>
<sequence>MDLPPPGPDEPVYRNMHGPNPWPEEAAVPGFRQAVKTYLEYIRRVTDEFKVLVAEALDLKSTAFLDFFDEQCTSRFTLNKYSLPKSTGPVDKLQGHLAHTDGSFLTFLLQGTTHGGLEVQNKSGVWIPVPPLPGTLVVNLGRQMESVTGRICTATTHRVTLSRRNFTSPDGCTLGPRFSFALFQNLSLDLSRDAMSVEIPAHISRLVHGEQPKSDAKRWFCDSSKPGTAIGDELFAVRVLRHPEVGQKWYPDILAKARAHQAARN</sequence>
<keyword evidence="2 3" id="KW-0408">Iron</keyword>
<dbReference type="PANTHER" id="PTHR47991">
    <property type="entry name" value="OXOGLUTARATE/IRON-DEPENDENT DIOXYGENASE"/>
    <property type="match status" value="1"/>
</dbReference>
<name>A0A5N7CWC0_9EURO</name>
<keyword evidence="3" id="KW-0560">Oxidoreductase</keyword>
<dbReference type="InterPro" id="IPR050295">
    <property type="entry name" value="Plant_2OG-oxidoreductases"/>
</dbReference>
<keyword evidence="6" id="KW-1185">Reference proteome</keyword>
<dbReference type="InterPro" id="IPR005123">
    <property type="entry name" value="Oxoglu/Fe-dep_dioxygenase_dom"/>
</dbReference>
<comment type="similarity">
    <text evidence="3">Belongs to the iron/ascorbate-dependent oxidoreductase family.</text>
</comment>
<evidence type="ECO:0000256" key="1">
    <source>
        <dbReference type="ARBA" id="ARBA00022723"/>
    </source>
</evidence>
<proteinExistence type="inferred from homology"/>
<evidence type="ECO:0000313" key="6">
    <source>
        <dbReference type="Proteomes" id="UP000325579"/>
    </source>
</evidence>
<dbReference type="InterPro" id="IPR027443">
    <property type="entry name" value="IPNS-like_sf"/>
</dbReference>
<dbReference type="Gene3D" id="2.60.120.330">
    <property type="entry name" value="B-lactam Antibiotic, Isopenicillin N Synthase, Chain"/>
    <property type="match status" value="1"/>
</dbReference>
<dbReference type="GO" id="GO:0046872">
    <property type="term" value="F:metal ion binding"/>
    <property type="evidence" value="ECO:0007669"/>
    <property type="project" value="UniProtKB-KW"/>
</dbReference>
<dbReference type="SUPFAM" id="SSF51197">
    <property type="entry name" value="Clavaminate synthase-like"/>
    <property type="match status" value="1"/>
</dbReference>
<dbReference type="GeneID" id="43668287"/>
<dbReference type="PROSITE" id="PS51471">
    <property type="entry name" value="FE2OG_OXY"/>
    <property type="match status" value="1"/>
</dbReference>
<accession>A0A5N7CWC0</accession>
<evidence type="ECO:0000256" key="3">
    <source>
        <dbReference type="RuleBase" id="RU003682"/>
    </source>
</evidence>
<dbReference type="EMBL" id="ML736862">
    <property type="protein sequence ID" value="KAE8398259.1"/>
    <property type="molecule type" value="Genomic_DNA"/>
</dbReference>